<keyword evidence="2" id="KW-1185">Reference proteome</keyword>
<comment type="caution">
    <text evidence="1">The sequence shown here is derived from an EMBL/GenBank/DDBJ whole genome shotgun (WGS) entry which is preliminary data.</text>
</comment>
<dbReference type="EMBL" id="CM047580">
    <property type="protein sequence ID" value="KAI9921658.1"/>
    <property type="molecule type" value="Genomic_DNA"/>
</dbReference>
<organism evidence="1 2">
    <name type="scientific">Peronosclerospora sorghi</name>
    <dbReference type="NCBI Taxonomy" id="230839"/>
    <lineage>
        <taxon>Eukaryota</taxon>
        <taxon>Sar</taxon>
        <taxon>Stramenopiles</taxon>
        <taxon>Oomycota</taxon>
        <taxon>Peronosporomycetes</taxon>
        <taxon>Peronosporales</taxon>
        <taxon>Peronosporaceae</taxon>
        <taxon>Peronosclerospora</taxon>
    </lineage>
</organism>
<proteinExistence type="predicted"/>
<dbReference type="Proteomes" id="UP001163321">
    <property type="component" value="Chromosome 1"/>
</dbReference>
<evidence type="ECO:0000313" key="1">
    <source>
        <dbReference type="EMBL" id="KAI9921658.1"/>
    </source>
</evidence>
<evidence type="ECO:0000313" key="2">
    <source>
        <dbReference type="Proteomes" id="UP001163321"/>
    </source>
</evidence>
<name>A0ACC0WU88_9STRA</name>
<sequence length="70" mass="7953">MVLLKGPYAKGAKLAHLSHFDDALLCDYCLKAIAACGCKVMRILELPWKQNTELWNCTRKSKQPMLKHHA</sequence>
<accession>A0ACC0WU88</accession>
<reference evidence="1 2" key="1">
    <citation type="journal article" date="2022" name="bioRxiv">
        <title>The genome of the oomycete Peronosclerospora sorghi, a cosmopolitan pathogen of maize and sorghum, is inflated with dispersed pseudogenes.</title>
        <authorList>
            <person name="Fletcher K."/>
            <person name="Martin F."/>
            <person name="Isakeit T."/>
            <person name="Cavanaugh K."/>
            <person name="Magill C."/>
            <person name="Michelmore R."/>
        </authorList>
    </citation>
    <scope>NUCLEOTIDE SEQUENCE [LARGE SCALE GENOMIC DNA]</scope>
    <source>
        <strain evidence="1">P6</strain>
    </source>
</reference>
<protein>
    <submittedName>
        <fullName evidence="1">Uncharacterized protein</fullName>
    </submittedName>
</protein>
<gene>
    <name evidence="1" type="ORF">PsorP6_001648</name>
</gene>